<protein>
    <submittedName>
        <fullName evidence="2">Uncharacterized protein</fullName>
    </submittedName>
</protein>
<organism evidence="2">
    <name type="scientific">Clastoptera arizonana</name>
    <name type="common">Arizona spittle bug</name>
    <dbReference type="NCBI Taxonomy" id="38151"/>
    <lineage>
        <taxon>Eukaryota</taxon>
        <taxon>Metazoa</taxon>
        <taxon>Ecdysozoa</taxon>
        <taxon>Arthropoda</taxon>
        <taxon>Hexapoda</taxon>
        <taxon>Insecta</taxon>
        <taxon>Pterygota</taxon>
        <taxon>Neoptera</taxon>
        <taxon>Paraneoptera</taxon>
        <taxon>Hemiptera</taxon>
        <taxon>Auchenorrhyncha</taxon>
        <taxon>Cercopoidea</taxon>
        <taxon>Clastopteridae</taxon>
        <taxon>Clastoptera</taxon>
    </lineage>
</organism>
<proteinExistence type="predicted"/>
<feature type="compositionally biased region" description="Polar residues" evidence="1">
    <location>
        <begin position="31"/>
        <end position="42"/>
    </location>
</feature>
<gene>
    <name evidence="2" type="ORF">g.35533</name>
</gene>
<evidence type="ECO:0000256" key="1">
    <source>
        <dbReference type="SAM" id="MobiDB-lite"/>
    </source>
</evidence>
<feature type="non-terminal residue" evidence="2">
    <location>
        <position position="106"/>
    </location>
</feature>
<accession>A0A1B6D5C5</accession>
<feature type="compositionally biased region" description="Basic and acidic residues" evidence="1">
    <location>
        <begin position="19"/>
        <end position="30"/>
    </location>
</feature>
<reference evidence="2" key="1">
    <citation type="submission" date="2015-12" db="EMBL/GenBank/DDBJ databases">
        <title>De novo transcriptome assembly of four potential Pierce s Disease insect vectors from Arizona vineyards.</title>
        <authorList>
            <person name="Tassone E.E."/>
        </authorList>
    </citation>
    <scope>NUCLEOTIDE SEQUENCE</scope>
</reference>
<sequence length="106" mass="12139">MDNSYLENKIINLQARLRAENESKERDRLSQDITTGLSSPRHGSSRRPKMLGEMGTPRKPIRQLDLPVGLYVQTKSHDTSEIENKMKDIMQLSGILCINGQKYHTE</sequence>
<dbReference type="AlphaFoldDB" id="A0A1B6D5C5"/>
<evidence type="ECO:0000313" key="2">
    <source>
        <dbReference type="EMBL" id="JAS20873.1"/>
    </source>
</evidence>
<dbReference type="EMBL" id="GEDC01016425">
    <property type="protein sequence ID" value="JAS20873.1"/>
    <property type="molecule type" value="Transcribed_RNA"/>
</dbReference>
<name>A0A1B6D5C5_9HEMI</name>
<feature type="region of interest" description="Disordered" evidence="1">
    <location>
        <begin position="19"/>
        <end position="60"/>
    </location>
</feature>